<keyword evidence="1" id="KW-0677">Repeat</keyword>
<feature type="compositionally biased region" description="Acidic residues" evidence="4">
    <location>
        <begin position="1931"/>
        <end position="1941"/>
    </location>
</feature>
<evidence type="ECO:0000256" key="1">
    <source>
        <dbReference type="ARBA" id="ARBA00022737"/>
    </source>
</evidence>
<dbReference type="Gene3D" id="1.25.40.10">
    <property type="entry name" value="Tetratricopeptide repeat domain"/>
    <property type="match status" value="3"/>
</dbReference>
<feature type="repeat" description="PPR" evidence="2">
    <location>
        <begin position="149"/>
        <end position="183"/>
    </location>
</feature>
<feature type="region of interest" description="Disordered" evidence="4">
    <location>
        <begin position="1547"/>
        <end position="1584"/>
    </location>
</feature>
<dbReference type="Pfam" id="PF23276">
    <property type="entry name" value="TPR_24"/>
    <property type="match status" value="1"/>
</dbReference>
<dbReference type="PANTHER" id="PTHR47933:SF11">
    <property type="entry name" value="PENTATRICOPEPTIDE REPEAT-CONTAINING PROTEIN 2"/>
    <property type="match status" value="1"/>
</dbReference>
<evidence type="ECO:0000313" key="7">
    <source>
        <dbReference type="Proteomes" id="UP001642464"/>
    </source>
</evidence>
<keyword evidence="3" id="KW-0175">Coiled coil</keyword>
<feature type="coiled-coil region" evidence="3">
    <location>
        <begin position="974"/>
        <end position="1006"/>
    </location>
</feature>
<feature type="repeat" description="PPR" evidence="2">
    <location>
        <begin position="114"/>
        <end position="148"/>
    </location>
</feature>
<organism evidence="6 7">
    <name type="scientific">Durusdinium trenchii</name>
    <dbReference type="NCBI Taxonomy" id="1381693"/>
    <lineage>
        <taxon>Eukaryota</taxon>
        <taxon>Sar</taxon>
        <taxon>Alveolata</taxon>
        <taxon>Dinophyceae</taxon>
        <taxon>Suessiales</taxon>
        <taxon>Symbiodiniaceae</taxon>
        <taxon>Durusdinium</taxon>
    </lineage>
</organism>
<feature type="region of interest" description="Disordered" evidence="4">
    <location>
        <begin position="1919"/>
        <end position="1949"/>
    </location>
</feature>
<dbReference type="NCBIfam" id="TIGR00756">
    <property type="entry name" value="PPR"/>
    <property type="match status" value="7"/>
</dbReference>
<feature type="compositionally biased region" description="Acidic residues" evidence="4">
    <location>
        <begin position="482"/>
        <end position="514"/>
    </location>
</feature>
<protein>
    <submittedName>
        <fullName evidence="6">Mitochondrial</fullName>
    </submittedName>
</protein>
<accession>A0ABP0IIW3</accession>
<keyword evidence="7" id="KW-1185">Reference proteome</keyword>
<sequence>MPSLGLTPDVMSYNAVIDACARIGDVTRAEGWLDKMKAAKGSSWSLGYSSVLHACARSCDASLAERWLTRMEKEGAEPNAICYNSVINAWCKEGNMRRAAYWLKQMSERGVQPTVNSYSTIIDKLAKAGDIDAAESWLARMAEAGVEADAVSYNMLFSACSKTGDCARASKLFDEMMKRNVVPNTICFNLLINTHSRQGDVSGVLCRLRQMREQGIQADRVSFNTTLKAFARCSDPKAADQLLEEMNAAGMKPDVSTYNAFIAVCMRAKDAKKAECWLNRMSKAGVKVCVKDLSIGEAFWLVMRPNFHHLSFAKAFRSLTFTGNKTKRNNARKQLFRLQDTAEMESMIKQWVSRYRRGAAYIIVDRAEKKQNVLKNVAHVYSVKELVEKLRATNPLKSYTGHKDLNCVLDPCEASDPQIGASTKTESGAKAEMTMTELGEEDKLHWRQRMRKTLNSHVRFVTDARAAADLEIAAKVKSKDDVDGEGDGGEPDGGGEQEEDDEDDGKPGLETEDSAWVDVLDNVTTYWFAAVTMAEYTNMLNETNEIDNLPGKLRTPGNWEQFIMVPTTEEAIQWLAYRQSMSHTMSSEETIVLAIAFDARNMVRHTSQILKMLTSFQQGYSVQVLQVHAPYDYVFTEAEKNSLRATHLNYNAANKFDKYNWSNGWIWNYGHTMRVRSMLTISEDSPHHTIFGMALAHLGQFGQSQLPPDVQLALGVCKADKKIDATMLQFQRGTSEDILSIAKMGDISRVERIFQRMEQANVEASLVYVRCSLESTGLRAFSGDTGDAKEYKRWQAWVTHTEDEPVLCQDPVDTVHIHEEAMIKCRLKPKMLPRKPKISTLKRELKKIGDELPYEMKVNVSLIDFYSKQMETSLSSVALLGQEGQVKDLVSASRKLKQLVFQLRAQCITMRFWWPLRATLSSPTDWEGSGGLCHFVLAHGLGRRGEEAEALQRKADEDTAQFFKTKVINLPAPLEEAAEKLKQEQEAKVKAEADALQKKADEDKSNHLSAPLEEVHPASFGPQKPSIGDNYKDVQALGIDARIHFKESKWLRLWWPWDGSNLPNPPDLFFLEKKEDPPLQLEDKKEECKDAAGHGKDNKDKRLDASTALALTSMGLQNNDESAELQKNPQRLKDMDPQKDIDWGAEDRFSKCLNGVWDDGSGQVEELDSRGALLLAEEIGGGDNRMKLPFLPYKREIPLLVPEGLDLVEKLEEVWTLGFPQLRGWPCYNFHRAKNTKSYPGCAGLGHGCFETLSEERLNYSSKTYPTLESMVKAARVHSVWFGSLHLQTYGCLAAQALAAGKMLYKLRPKMHYMEHLLDEVEQWGGNPLQLANFTDEDHMKTEPRSCLMSSARFSHGLDSRMLVVESIPCDKFNRHDMTAYLSVKGRPYRGRVCCFGETVHGLDPLQAKYKSQWRPGVWLGKDSMDHDLVMVNDNEIVRCKAVRETGEHWNSELLLNAAIGPSDVKRGAHTKVETKAIPPPVPELVADVPSKPEGTSRASKGDKKKVQDEAGEQTPMMSSSTLKNIQGHRQQMRNQQVHQLAFHLERQHQVRRGQQKKLKIVQKKKGSRRADKDSYDWSQTTSTKSEAILSEDEMKMRGFYNEGGGPPQVDADELQALDQQAMLAEVERLNDLTVVANLEAQDNVEEAMKLDTRVVFDWRFRSGCSLRRARLVAREFRSGAASSIDAFSPMSPLSLIKLLMSLSVTMNLMISVMDISDAFLQVVQKEFVVIEDIILVAEEQDHYKFLEHFSKTLKMKADGPYGMTLPGTLFYLKTKLTFDEQGLEIAASSKYVPPHSSLDVFDATVVEEDERLGSEESKRFRSALGLCLYLSQERIDVQRSVRILSTYMASPTKTAMAAIKKLTMYLQTTQDMALRFEKTEGQCQTSIALSSMEAEVLAATSLLAEGIAVKQDIYTEEKNHTQKFNGDAADGTEEHEEQDDKENVDPEE</sequence>
<feature type="repeat" description="PPR" evidence="2">
    <location>
        <begin position="184"/>
        <end position="218"/>
    </location>
</feature>
<feature type="compositionally biased region" description="Basic residues" evidence="4">
    <location>
        <begin position="1550"/>
        <end position="1568"/>
    </location>
</feature>
<evidence type="ECO:0000259" key="5">
    <source>
        <dbReference type="Pfam" id="PF23276"/>
    </source>
</evidence>
<reference evidence="6 7" key="1">
    <citation type="submission" date="2024-02" db="EMBL/GenBank/DDBJ databases">
        <authorList>
            <person name="Chen Y."/>
            <person name="Shah S."/>
            <person name="Dougan E. K."/>
            <person name="Thang M."/>
            <person name="Chan C."/>
        </authorList>
    </citation>
    <scope>NUCLEOTIDE SEQUENCE [LARGE SCALE GENOMIC DNA]</scope>
</reference>
<feature type="compositionally biased region" description="Polar residues" evidence="4">
    <location>
        <begin position="1516"/>
        <end position="1534"/>
    </location>
</feature>
<dbReference type="SUPFAM" id="SSF81901">
    <property type="entry name" value="HCP-like"/>
    <property type="match status" value="1"/>
</dbReference>
<name>A0ABP0IIW3_9DINO</name>
<feature type="repeat" description="PPR" evidence="2">
    <location>
        <begin position="79"/>
        <end position="113"/>
    </location>
</feature>
<dbReference type="Pfam" id="PF13812">
    <property type="entry name" value="PPR_3"/>
    <property type="match status" value="1"/>
</dbReference>
<dbReference type="Pfam" id="PF01535">
    <property type="entry name" value="PPR"/>
    <property type="match status" value="1"/>
</dbReference>
<comment type="caution">
    <text evidence="6">The sequence shown here is derived from an EMBL/GenBank/DDBJ whole genome shotgun (WGS) entry which is preliminary data.</text>
</comment>
<dbReference type="PROSITE" id="PS51375">
    <property type="entry name" value="PPR"/>
    <property type="match status" value="7"/>
</dbReference>
<dbReference type="InterPro" id="IPR002885">
    <property type="entry name" value="PPR_rpt"/>
</dbReference>
<feature type="repeat" description="PPR" evidence="2">
    <location>
        <begin position="254"/>
        <end position="288"/>
    </location>
</feature>
<evidence type="ECO:0000313" key="6">
    <source>
        <dbReference type="EMBL" id="CAK9002539.1"/>
    </source>
</evidence>
<dbReference type="InterPro" id="IPR057027">
    <property type="entry name" value="TPR_mt"/>
</dbReference>
<feature type="repeat" description="PPR" evidence="2">
    <location>
        <begin position="9"/>
        <end position="43"/>
    </location>
</feature>
<dbReference type="PANTHER" id="PTHR47933">
    <property type="entry name" value="PENTATRICOPEPTIDE REPEAT-CONTAINING PROTEIN 1, MITOCHONDRIAL"/>
    <property type="match status" value="1"/>
</dbReference>
<evidence type="ECO:0000256" key="2">
    <source>
        <dbReference type="PROSITE-ProRule" id="PRU00708"/>
    </source>
</evidence>
<evidence type="ECO:0000256" key="4">
    <source>
        <dbReference type="SAM" id="MobiDB-lite"/>
    </source>
</evidence>
<dbReference type="EMBL" id="CAXAMM010004136">
    <property type="protein sequence ID" value="CAK9002539.1"/>
    <property type="molecule type" value="Genomic_DNA"/>
</dbReference>
<dbReference type="InterPro" id="IPR051240">
    <property type="entry name" value="Mito_RNA-Proc/Resp"/>
</dbReference>
<feature type="region of interest" description="Disordered" evidence="4">
    <location>
        <begin position="1481"/>
        <end position="1534"/>
    </location>
</feature>
<dbReference type="Proteomes" id="UP001642464">
    <property type="component" value="Unassembled WGS sequence"/>
</dbReference>
<feature type="domain" description="Pentatricopeptide repeat-containing protein-mitochondrial" evidence="5">
    <location>
        <begin position="50"/>
        <end position="175"/>
    </location>
</feature>
<evidence type="ECO:0000256" key="3">
    <source>
        <dbReference type="SAM" id="Coils"/>
    </source>
</evidence>
<feature type="repeat" description="PPR" evidence="2">
    <location>
        <begin position="219"/>
        <end position="253"/>
    </location>
</feature>
<proteinExistence type="predicted"/>
<gene>
    <name evidence="6" type="ORF">SCF082_LOCUS7390</name>
</gene>
<dbReference type="InterPro" id="IPR011990">
    <property type="entry name" value="TPR-like_helical_dom_sf"/>
</dbReference>
<feature type="region of interest" description="Disordered" evidence="4">
    <location>
        <begin position="477"/>
        <end position="514"/>
    </location>
</feature>
<feature type="compositionally biased region" description="Basic and acidic residues" evidence="4">
    <location>
        <begin position="1500"/>
        <end position="1509"/>
    </location>
</feature>